<dbReference type="SUPFAM" id="SSF51905">
    <property type="entry name" value="FAD/NAD(P)-binding domain"/>
    <property type="match status" value="1"/>
</dbReference>
<feature type="domain" description="Amine oxidase" evidence="1">
    <location>
        <begin position="13"/>
        <end position="429"/>
    </location>
</feature>
<dbReference type="AlphaFoldDB" id="A0A7W7VYP9"/>
<dbReference type="Pfam" id="PF01593">
    <property type="entry name" value="Amino_oxidase"/>
    <property type="match status" value="1"/>
</dbReference>
<dbReference type="GO" id="GO:0004729">
    <property type="term" value="F:oxygen-dependent protoporphyrinogen oxidase activity"/>
    <property type="evidence" value="ECO:0007669"/>
    <property type="project" value="UniProtKB-EC"/>
</dbReference>
<evidence type="ECO:0000259" key="1">
    <source>
        <dbReference type="Pfam" id="PF01593"/>
    </source>
</evidence>
<dbReference type="InterPro" id="IPR036188">
    <property type="entry name" value="FAD/NAD-bd_sf"/>
</dbReference>
<organism evidence="2 3">
    <name type="scientific">Kitasatospora kifunensis</name>
    <name type="common">Streptomyces kifunensis</name>
    <dbReference type="NCBI Taxonomy" id="58351"/>
    <lineage>
        <taxon>Bacteria</taxon>
        <taxon>Bacillati</taxon>
        <taxon>Actinomycetota</taxon>
        <taxon>Actinomycetes</taxon>
        <taxon>Kitasatosporales</taxon>
        <taxon>Streptomycetaceae</taxon>
        <taxon>Kitasatospora</taxon>
    </lineage>
</organism>
<dbReference type="InterPro" id="IPR002937">
    <property type="entry name" value="Amino_oxidase"/>
</dbReference>
<dbReference type="PRINTS" id="PR00419">
    <property type="entry name" value="ADXRDTASE"/>
</dbReference>
<evidence type="ECO:0000313" key="3">
    <source>
        <dbReference type="Proteomes" id="UP000540506"/>
    </source>
</evidence>
<gene>
    <name evidence="2" type="ORF">FHR34_007037</name>
</gene>
<dbReference type="InterPro" id="IPR050464">
    <property type="entry name" value="Zeta_carotene_desat/Oxidored"/>
</dbReference>
<dbReference type="EC" id="1.3.3.4" evidence="2"/>
<dbReference type="PANTHER" id="PTHR42923">
    <property type="entry name" value="PROTOPORPHYRINOGEN OXIDASE"/>
    <property type="match status" value="1"/>
</dbReference>
<dbReference type="Proteomes" id="UP000540506">
    <property type="component" value="Unassembled WGS sequence"/>
</dbReference>
<name>A0A7W7VYP9_KITKI</name>
<dbReference type="Gene3D" id="3.50.50.60">
    <property type="entry name" value="FAD/NAD(P)-binding domain"/>
    <property type="match status" value="2"/>
</dbReference>
<dbReference type="EMBL" id="JACHJV010000002">
    <property type="protein sequence ID" value="MBB4927942.1"/>
    <property type="molecule type" value="Genomic_DNA"/>
</dbReference>
<reference evidence="2 3" key="1">
    <citation type="submission" date="2020-08" db="EMBL/GenBank/DDBJ databases">
        <title>Sequencing the genomes of 1000 actinobacteria strains.</title>
        <authorList>
            <person name="Klenk H.-P."/>
        </authorList>
    </citation>
    <scope>NUCLEOTIDE SEQUENCE [LARGE SCALE GENOMIC DNA]</scope>
    <source>
        <strain evidence="2 3">DSM 41654</strain>
    </source>
</reference>
<comment type="caution">
    <text evidence="2">The sequence shown here is derived from an EMBL/GenBank/DDBJ whole genome shotgun (WGS) entry which is preliminary data.</text>
</comment>
<keyword evidence="3" id="KW-1185">Reference proteome</keyword>
<proteinExistence type="predicted"/>
<sequence>MSMPRIAVIGAGIAGLHAATTLQGRGFDVTVLEKARQPGGRITTISLGGVPIDVGAEYVTNAHTHTTTALRRLGLEHQLRPVPLDIALYDHSTPQRVPLPAWFAGRHLGLPAKLGLARAYLTVLRHRRDLSFADMHRAHHLDTATVAEMFPNWAADTVEHLLHPMMRTFLFSSPHHTSRATMLCYLKLLLGLRSVRVLTGGLQQLPQRLAEQLPVRLGHEVREVTENEDGTYRLHVAHAQGRYELAADAVLCATTASTAARILTPLDATTRGFLATVPYASAAVLNCALDRTINSPARWVMNTSPADPDLAIMRIIPGTPEHAGDILTLWSPGGRAGSELCDLDDEQAFQRLAAQARQAGPAFDLRQAMRSRHVHRWPEALPQFPVGHLRRVHAMTRTLTGRLALAGDYLAGQNVEAAITSSIRAANQLTRTLRPRGNPA</sequence>
<accession>A0A7W7VYP9</accession>
<evidence type="ECO:0000313" key="2">
    <source>
        <dbReference type="EMBL" id="MBB4927942.1"/>
    </source>
</evidence>
<protein>
    <submittedName>
        <fullName evidence="2">Oxygen-dependent protoporphyrinogen oxidase</fullName>
        <ecNumber evidence="2">1.3.3.4</ecNumber>
    </submittedName>
</protein>
<keyword evidence="2" id="KW-0560">Oxidoreductase</keyword>